<dbReference type="AlphaFoldDB" id="A0A2T7G073"/>
<dbReference type="EMBL" id="QCYG01000002">
    <property type="protein sequence ID" value="PVA07819.1"/>
    <property type="molecule type" value="Genomic_DNA"/>
</dbReference>
<organism evidence="1 2">
    <name type="scientific">Thalassorhabdomicrobium marinisediminis</name>
    <dbReference type="NCBI Taxonomy" id="2170577"/>
    <lineage>
        <taxon>Bacteria</taxon>
        <taxon>Pseudomonadati</taxon>
        <taxon>Pseudomonadota</taxon>
        <taxon>Alphaproteobacteria</taxon>
        <taxon>Rhodobacterales</taxon>
        <taxon>Paracoccaceae</taxon>
        <taxon>Thalassorhabdomicrobium</taxon>
    </lineage>
</organism>
<proteinExistence type="predicted"/>
<evidence type="ECO:0000313" key="2">
    <source>
        <dbReference type="Proteomes" id="UP000244817"/>
    </source>
</evidence>
<gene>
    <name evidence="1" type="ORF">DC363_04135</name>
</gene>
<protein>
    <submittedName>
        <fullName evidence="1">DUF3576 domain-containing protein</fullName>
    </submittedName>
</protein>
<dbReference type="Pfam" id="PF12100">
    <property type="entry name" value="DUF3576"/>
    <property type="match status" value="1"/>
</dbReference>
<dbReference type="InterPro" id="IPR021959">
    <property type="entry name" value="DUF3576"/>
</dbReference>
<name>A0A2T7G073_9RHOB</name>
<evidence type="ECO:0000313" key="1">
    <source>
        <dbReference type="EMBL" id="PVA07819.1"/>
    </source>
</evidence>
<dbReference type="Proteomes" id="UP000244817">
    <property type="component" value="Unassembled WGS sequence"/>
</dbReference>
<sequence length="145" mass="14757">MTNRSRLLRAGIAAGLALALGACGGSSSPFGSLGSLGSRNAAEPQTAARLANPFLYKAALDVLGVLPVQSADPATGRIVTGYGTPPGGARAYRATVVIDSPILDARSLNLALFTRNGPASAQTTRAVEDAILSRTRQLRIAAAAR</sequence>
<keyword evidence="2" id="KW-1185">Reference proteome</keyword>
<accession>A0A2T7G073</accession>
<dbReference type="PROSITE" id="PS51257">
    <property type="entry name" value="PROKAR_LIPOPROTEIN"/>
    <property type="match status" value="1"/>
</dbReference>
<comment type="caution">
    <text evidence="1">The sequence shown here is derived from an EMBL/GenBank/DDBJ whole genome shotgun (WGS) entry which is preliminary data.</text>
</comment>
<reference evidence="1 2" key="1">
    <citation type="submission" date="2018-04" db="EMBL/GenBank/DDBJ databases">
        <title>Pelagivirga bohaiensis gen. nov., sp. nov., a bacterium isolated from the Bohai Sea.</title>
        <authorList>
            <person name="Ji X."/>
        </authorList>
    </citation>
    <scope>NUCLEOTIDE SEQUENCE [LARGE SCALE GENOMIC DNA]</scope>
    <source>
        <strain evidence="1 2">BH-SD16</strain>
    </source>
</reference>
<dbReference type="RefSeq" id="WP_108639861.1">
    <property type="nucleotide sequence ID" value="NZ_QCYG01000002.1"/>
</dbReference>
<dbReference type="OrthoDB" id="8479681at2"/>